<organism evidence="2 3">
    <name type="scientific">Bombardia bombarda</name>
    <dbReference type="NCBI Taxonomy" id="252184"/>
    <lineage>
        <taxon>Eukaryota</taxon>
        <taxon>Fungi</taxon>
        <taxon>Dikarya</taxon>
        <taxon>Ascomycota</taxon>
        <taxon>Pezizomycotina</taxon>
        <taxon>Sordariomycetes</taxon>
        <taxon>Sordariomycetidae</taxon>
        <taxon>Sordariales</taxon>
        <taxon>Lasiosphaeriaceae</taxon>
        <taxon>Bombardia</taxon>
    </lineage>
</organism>
<evidence type="ECO:0000313" key="2">
    <source>
        <dbReference type="EMBL" id="KAK0621776.1"/>
    </source>
</evidence>
<accession>A0AA39WUG5</accession>
<feature type="compositionally biased region" description="Polar residues" evidence="1">
    <location>
        <begin position="388"/>
        <end position="401"/>
    </location>
</feature>
<feature type="region of interest" description="Disordered" evidence="1">
    <location>
        <begin position="352"/>
        <end position="417"/>
    </location>
</feature>
<feature type="compositionally biased region" description="Gly residues" evidence="1">
    <location>
        <begin position="448"/>
        <end position="457"/>
    </location>
</feature>
<reference evidence="2" key="1">
    <citation type="submission" date="2023-06" db="EMBL/GenBank/DDBJ databases">
        <title>Genome-scale phylogeny and comparative genomics of the fungal order Sordariales.</title>
        <authorList>
            <consortium name="Lawrence Berkeley National Laboratory"/>
            <person name="Hensen N."/>
            <person name="Bonometti L."/>
            <person name="Westerberg I."/>
            <person name="Brannstrom I.O."/>
            <person name="Guillou S."/>
            <person name="Cros-Aarteil S."/>
            <person name="Calhoun S."/>
            <person name="Haridas S."/>
            <person name="Kuo A."/>
            <person name="Mondo S."/>
            <person name="Pangilinan J."/>
            <person name="Riley R."/>
            <person name="LaButti K."/>
            <person name="Andreopoulos B."/>
            <person name="Lipzen A."/>
            <person name="Chen C."/>
            <person name="Yanf M."/>
            <person name="Daum C."/>
            <person name="Ng V."/>
            <person name="Clum A."/>
            <person name="Steindorff A."/>
            <person name="Ohm R."/>
            <person name="Martin F."/>
            <person name="Silar P."/>
            <person name="Natvig D."/>
            <person name="Lalanne C."/>
            <person name="Gautier V."/>
            <person name="Ament-velasquez S.L."/>
            <person name="Kruys A."/>
            <person name="Hutchinson M.I."/>
            <person name="Powell A.J."/>
            <person name="Barry K."/>
            <person name="Miller A.N."/>
            <person name="Grigoriev I.V."/>
            <person name="Debuchy R."/>
            <person name="Gladieux P."/>
            <person name="Thoren M.H."/>
            <person name="Johannesson H."/>
        </authorList>
    </citation>
    <scope>NUCLEOTIDE SEQUENCE</scope>
    <source>
        <strain evidence="2">SMH3391-2</strain>
    </source>
</reference>
<dbReference type="EMBL" id="JAULSR010000004">
    <property type="protein sequence ID" value="KAK0621776.1"/>
    <property type="molecule type" value="Genomic_DNA"/>
</dbReference>
<feature type="region of interest" description="Disordered" evidence="1">
    <location>
        <begin position="307"/>
        <end position="327"/>
    </location>
</feature>
<protein>
    <submittedName>
        <fullName evidence="2">Uncharacterized protein</fullName>
    </submittedName>
</protein>
<feature type="compositionally biased region" description="Polar residues" evidence="1">
    <location>
        <begin position="470"/>
        <end position="482"/>
    </location>
</feature>
<name>A0AA39WUG5_9PEZI</name>
<feature type="compositionally biased region" description="Basic and acidic residues" evidence="1">
    <location>
        <begin position="376"/>
        <end position="385"/>
    </location>
</feature>
<evidence type="ECO:0000313" key="3">
    <source>
        <dbReference type="Proteomes" id="UP001174934"/>
    </source>
</evidence>
<feature type="region of interest" description="Disordered" evidence="1">
    <location>
        <begin position="1"/>
        <end position="23"/>
    </location>
</feature>
<comment type="caution">
    <text evidence="2">The sequence shown here is derived from an EMBL/GenBank/DDBJ whole genome shotgun (WGS) entry which is preliminary data.</text>
</comment>
<evidence type="ECO:0000256" key="1">
    <source>
        <dbReference type="SAM" id="MobiDB-lite"/>
    </source>
</evidence>
<proteinExistence type="predicted"/>
<keyword evidence="3" id="KW-1185">Reference proteome</keyword>
<sequence length="488" mass="54144">MDGNQLHGSPHANAASLPPPESPTLPNIPSILRNLQAQKDAAELQLWWFIIDKFVPEAGKFFNYCDNKMLKAVKDTGLAEELQLDDSVLTVKIYLARRFLHAQASCECLELTLKAMAKYRPMPIDSAELKEMLKRKSRPLATPAHVERQLSLERFNIHSVGDFYKLESQIAAWSNPCETDRAYQNRALVSQEQLNAYVLRVAEAVVDFSTAGDSLKNGNMTGPAKKIANLTDLEVIMISYRTVLVAIRVHNGEVNLPYFSVFTEKFPYAVYGNFELRLNDIIQWFRDCKAAVYSICHDTPIDVRTAMNPKKELSKKAQNQTSNNKRAEAHEALKINLQESPDMAADVDLEAPAKRRKVSGRGQLPARQGHSATPPRIEHREDHLHSMGNPSDVSTGGQFATAQPPFATPQHWQSQQYHASAGEYFQSTPTRDPVSAGQDSYITAHGTQAGGAAGGRGFLEEVTADEDQDNQAGNSQGDSNNAWCLPDL</sequence>
<feature type="region of interest" description="Disordered" evidence="1">
    <location>
        <begin position="445"/>
        <end position="488"/>
    </location>
</feature>
<dbReference type="AlphaFoldDB" id="A0AA39WUG5"/>
<gene>
    <name evidence="2" type="ORF">B0T17DRAFT_641969</name>
</gene>
<dbReference type="Proteomes" id="UP001174934">
    <property type="component" value="Unassembled WGS sequence"/>
</dbReference>